<comment type="similarity">
    <text evidence="1">Belongs to the Gfo/Idh/MocA family.</text>
</comment>
<dbReference type="GO" id="GO:0016491">
    <property type="term" value="F:oxidoreductase activity"/>
    <property type="evidence" value="ECO:0007669"/>
    <property type="project" value="UniProtKB-KW"/>
</dbReference>
<dbReference type="InterPro" id="IPR004104">
    <property type="entry name" value="Gfo/Idh/MocA-like_OxRdtase_C"/>
</dbReference>
<dbReference type="AlphaFoldDB" id="A0A0S4LAF1"/>
<gene>
    <name evidence="5" type="ORF">COMA2_110110</name>
</gene>
<dbReference type="SUPFAM" id="SSF55347">
    <property type="entry name" value="Glyceraldehyde-3-phosphate dehydrogenase-like, C-terminal domain"/>
    <property type="match status" value="1"/>
</dbReference>
<dbReference type="EMBL" id="CZPZ01000003">
    <property type="protein sequence ID" value="CUS32822.1"/>
    <property type="molecule type" value="Genomic_DNA"/>
</dbReference>
<dbReference type="Pfam" id="PF01408">
    <property type="entry name" value="GFO_IDH_MocA"/>
    <property type="match status" value="1"/>
</dbReference>
<dbReference type="STRING" id="1742973.COMA2_110110"/>
<evidence type="ECO:0000313" key="5">
    <source>
        <dbReference type="EMBL" id="CUS32822.1"/>
    </source>
</evidence>
<reference evidence="6" key="1">
    <citation type="submission" date="2015-10" db="EMBL/GenBank/DDBJ databases">
        <authorList>
            <person name="Luecker S."/>
            <person name="Luecker S."/>
        </authorList>
    </citation>
    <scope>NUCLEOTIDE SEQUENCE [LARGE SCALE GENOMIC DNA]</scope>
</reference>
<keyword evidence="6" id="KW-1185">Reference proteome</keyword>
<protein>
    <submittedName>
        <fullName evidence="5">Putative Oxidoreductase, GFO/IDH/MOCA family</fullName>
        <ecNumber evidence="5">1.-.-.-</ecNumber>
    </submittedName>
</protein>
<keyword evidence="2 5" id="KW-0560">Oxidoreductase</keyword>
<dbReference type="PANTHER" id="PTHR43708">
    <property type="entry name" value="CONSERVED EXPRESSED OXIDOREDUCTASE (EUROFUNG)"/>
    <property type="match status" value="1"/>
</dbReference>
<dbReference type="Gene3D" id="3.30.360.10">
    <property type="entry name" value="Dihydrodipicolinate Reductase, domain 2"/>
    <property type="match status" value="1"/>
</dbReference>
<evidence type="ECO:0000256" key="1">
    <source>
        <dbReference type="ARBA" id="ARBA00010928"/>
    </source>
</evidence>
<dbReference type="EC" id="1.-.-.-" evidence="5"/>
<dbReference type="InterPro" id="IPR051317">
    <property type="entry name" value="Gfo/Idh/MocA_oxidoreduct"/>
</dbReference>
<name>A0A0S4LAF1_9BACT</name>
<accession>A0A0S4LAF1</accession>
<dbReference type="Proteomes" id="UP000198736">
    <property type="component" value="Unassembled WGS sequence"/>
</dbReference>
<evidence type="ECO:0000259" key="4">
    <source>
        <dbReference type="Pfam" id="PF02894"/>
    </source>
</evidence>
<dbReference type="SUPFAM" id="SSF51735">
    <property type="entry name" value="NAD(P)-binding Rossmann-fold domains"/>
    <property type="match status" value="1"/>
</dbReference>
<dbReference type="InterPro" id="IPR036291">
    <property type="entry name" value="NAD(P)-bd_dom_sf"/>
</dbReference>
<dbReference type="PANTHER" id="PTHR43708:SF5">
    <property type="entry name" value="CONSERVED EXPRESSED OXIDOREDUCTASE (EUROFUNG)-RELATED"/>
    <property type="match status" value="1"/>
</dbReference>
<proteinExistence type="inferred from homology"/>
<dbReference type="GO" id="GO:0000166">
    <property type="term" value="F:nucleotide binding"/>
    <property type="evidence" value="ECO:0007669"/>
    <property type="project" value="InterPro"/>
</dbReference>
<feature type="domain" description="Gfo/Idh/MocA-like oxidoreductase N-terminal" evidence="3">
    <location>
        <begin position="6"/>
        <end position="123"/>
    </location>
</feature>
<evidence type="ECO:0000313" key="6">
    <source>
        <dbReference type="Proteomes" id="UP000198736"/>
    </source>
</evidence>
<dbReference type="RefSeq" id="WP_090894649.1">
    <property type="nucleotide sequence ID" value="NZ_CZPZ01000003.1"/>
</dbReference>
<dbReference type="OrthoDB" id="9815825at2"/>
<sequence>MNETRIGVGLIGVGRHGMRYARHLVRDLPTASLRAVCRQHPEQGFDLPGASSVTIYKEPRSLIADPMVDVVLVVTPPIYSLDICRLAVQARKPLLIEKPLATTAADAQAMVVLAREAGVPLMTAQTLRFDHTIQRMKTLRHRIGRSERLDLISRIELKATAPDHADGYGKRGALLEIGVHMLDLVRFLTGEEVSTARCTMDVLPSAAPETSASVDLTTGGTACRIEIARVAVGRVGRAIWSGSQGRLEADWGQRRLHCSDETGTSDCDLPPAQTVLATLTAFLQAVKDGTPMPVTGEDGFRAVEIAEACYRSAQAGGAHVVLDRRS</sequence>
<dbReference type="Pfam" id="PF02894">
    <property type="entry name" value="GFO_IDH_MocA_C"/>
    <property type="match status" value="1"/>
</dbReference>
<organism evidence="5 6">
    <name type="scientific">Candidatus Nitrospira nitrificans</name>
    <dbReference type="NCBI Taxonomy" id="1742973"/>
    <lineage>
        <taxon>Bacteria</taxon>
        <taxon>Pseudomonadati</taxon>
        <taxon>Nitrospirota</taxon>
        <taxon>Nitrospiria</taxon>
        <taxon>Nitrospirales</taxon>
        <taxon>Nitrospiraceae</taxon>
        <taxon>Nitrospira</taxon>
    </lineage>
</organism>
<evidence type="ECO:0000259" key="3">
    <source>
        <dbReference type="Pfam" id="PF01408"/>
    </source>
</evidence>
<feature type="domain" description="Gfo/Idh/MocA-like oxidoreductase C-terminal" evidence="4">
    <location>
        <begin position="170"/>
        <end position="317"/>
    </location>
</feature>
<evidence type="ECO:0000256" key="2">
    <source>
        <dbReference type="ARBA" id="ARBA00023002"/>
    </source>
</evidence>
<dbReference type="InterPro" id="IPR000683">
    <property type="entry name" value="Gfo/Idh/MocA-like_OxRdtase_N"/>
</dbReference>
<dbReference type="Gene3D" id="3.40.50.720">
    <property type="entry name" value="NAD(P)-binding Rossmann-like Domain"/>
    <property type="match status" value="1"/>
</dbReference>